<keyword evidence="1" id="KW-0472">Membrane</keyword>
<evidence type="ECO:0000313" key="3">
    <source>
        <dbReference type="EMBL" id="VAW42207.1"/>
    </source>
</evidence>
<dbReference type="SMART" id="SM00240">
    <property type="entry name" value="FHA"/>
    <property type="match status" value="1"/>
</dbReference>
<gene>
    <name evidence="3" type="ORF">MNBD_CHLOROFLEXI01-670</name>
</gene>
<proteinExistence type="predicted"/>
<dbReference type="Gene3D" id="2.60.200.20">
    <property type="match status" value="1"/>
</dbReference>
<evidence type="ECO:0000259" key="2">
    <source>
        <dbReference type="PROSITE" id="PS50006"/>
    </source>
</evidence>
<keyword evidence="1" id="KW-1133">Transmembrane helix</keyword>
<reference evidence="3" key="1">
    <citation type="submission" date="2018-06" db="EMBL/GenBank/DDBJ databases">
        <authorList>
            <person name="Zhirakovskaya E."/>
        </authorList>
    </citation>
    <scope>NUCLEOTIDE SEQUENCE</scope>
</reference>
<dbReference type="PROSITE" id="PS50006">
    <property type="entry name" value="FHA_DOMAIN"/>
    <property type="match status" value="1"/>
</dbReference>
<feature type="domain" description="FHA" evidence="2">
    <location>
        <begin position="72"/>
        <end position="121"/>
    </location>
</feature>
<sequence>MTPELILLLFRLMSGLLLLAFLAGISWLIVRDMQVTAAAMAEQERPFGRLRIIANEADTPPLDSTFPLLPITSIGRAASNNIVLPDGYASADHALITRRQGQWWLEDRGSRNGTLLNDALLEETAVISSGDVIAVGGTQLKLEL</sequence>
<dbReference type="Pfam" id="PF00498">
    <property type="entry name" value="FHA"/>
    <property type="match status" value="1"/>
</dbReference>
<feature type="transmembrane region" description="Helical" evidence="1">
    <location>
        <begin position="6"/>
        <end position="30"/>
    </location>
</feature>
<name>A0A3B0VUQ6_9ZZZZ</name>
<dbReference type="EMBL" id="UOEU01000900">
    <property type="protein sequence ID" value="VAW42207.1"/>
    <property type="molecule type" value="Genomic_DNA"/>
</dbReference>
<dbReference type="CDD" id="cd00060">
    <property type="entry name" value="FHA"/>
    <property type="match status" value="1"/>
</dbReference>
<protein>
    <recommendedName>
        <fullName evidence="2">FHA domain-containing protein</fullName>
    </recommendedName>
</protein>
<organism evidence="3">
    <name type="scientific">hydrothermal vent metagenome</name>
    <dbReference type="NCBI Taxonomy" id="652676"/>
    <lineage>
        <taxon>unclassified sequences</taxon>
        <taxon>metagenomes</taxon>
        <taxon>ecological metagenomes</taxon>
    </lineage>
</organism>
<keyword evidence="1" id="KW-0812">Transmembrane</keyword>
<evidence type="ECO:0000256" key="1">
    <source>
        <dbReference type="SAM" id="Phobius"/>
    </source>
</evidence>
<dbReference type="InterPro" id="IPR008984">
    <property type="entry name" value="SMAD_FHA_dom_sf"/>
</dbReference>
<dbReference type="AlphaFoldDB" id="A0A3B0VUQ6"/>
<accession>A0A3B0VUQ6</accession>
<dbReference type="InterPro" id="IPR000253">
    <property type="entry name" value="FHA_dom"/>
</dbReference>
<dbReference type="SUPFAM" id="SSF49879">
    <property type="entry name" value="SMAD/FHA domain"/>
    <property type="match status" value="1"/>
</dbReference>